<dbReference type="InterPro" id="IPR013320">
    <property type="entry name" value="ConA-like_dom_sf"/>
</dbReference>
<evidence type="ECO:0000313" key="3">
    <source>
        <dbReference type="Proteomes" id="UP001159427"/>
    </source>
</evidence>
<sequence length="186" mass="20108">GIGEFGGRGRLEGFIDEFYIYNKTLAEAELKALIQKCQGPKSTMVLHLSFDKKSGTQFLDDSGLMNHARMPGPPAVPGQPIPPPPPPAKGSCGDGVQLSGGQADVKLDGRTFRNKPIDGVTIALWINVTSVNGVHYLFDTIGGHSAHKHDQYLLTINNGAVSWSHDDENDKELFKVITDPVVTESK</sequence>
<name>A0ABN8T3D0_9CNID</name>
<dbReference type="SUPFAM" id="SSF49899">
    <property type="entry name" value="Concanavalin A-like lectins/glucanases"/>
    <property type="match status" value="1"/>
</dbReference>
<comment type="caution">
    <text evidence="2">The sequence shown here is derived from an EMBL/GenBank/DDBJ whole genome shotgun (WGS) entry which is preliminary data.</text>
</comment>
<protein>
    <submittedName>
        <fullName evidence="2">Uncharacterized protein</fullName>
    </submittedName>
</protein>
<feature type="non-terminal residue" evidence="2">
    <location>
        <position position="1"/>
    </location>
</feature>
<accession>A0ABN8T3D0</accession>
<proteinExistence type="predicted"/>
<dbReference type="EMBL" id="CALNXI010005952">
    <property type="protein sequence ID" value="CAH3198804.1"/>
    <property type="molecule type" value="Genomic_DNA"/>
</dbReference>
<dbReference type="Gene3D" id="2.60.120.200">
    <property type="match status" value="1"/>
</dbReference>
<reference evidence="2 3" key="1">
    <citation type="submission" date="2022-05" db="EMBL/GenBank/DDBJ databases">
        <authorList>
            <consortium name="Genoscope - CEA"/>
            <person name="William W."/>
        </authorList>
    </citation>
    <scope>NUCLEOTIDE SEQUENCE [LARGE SCALE GENOMIC DNA]</scope>
</reference>
<organism evidence="2 3">
    <name type="scientific">Porites evermanni</name>
    <dbReference type="NCBI Taxonomy" id="104178"/>
    <lineage>
        <taxon>Eukaryota</taxon>
        <taxon>Metazoa</taxon>
        <taxon>Cnidaria</taxon>
        <taxon>Anthozoa</taxon>
        <taxon>Hexacorallia</taxon>
        <taxon>Scleractinia</taxon>
        <taxon>Fungiina</taxon>
        <taxon>Poritidae</taxon>
        <taxon>Porites</taxon>
    </lineage>
</organism>
<feature type="non-terminal residue" evidence="2">
    <location>
        <position position="186"/>
    </location>
</feature>
<feature type="compositionally biased region" description="Pro residues" evidence="1">
    <location>
        <begin position="72"/>
        <end position="88"/>
    </location>
</feature>
<dbReference type="Proteomes" id="UP001159427">
    <property type="component" value="Unassembled WGS sequence"/>
</dbReference>
<keyword evidence="3" id="KW-1185">Reference proteome</keyword>
<gene>
    <name evidence="2" type="ORF">PEVE_00036842</name>
</gene>
<feature type="region of interest" description="Disordered" evidence="1">
    <location>
        <begin position="72"/>
        <end position="93"/>
    </location>
</feature>
<evidence type="ECO:0000313" key="2">
    <source>
        <dbReference type="EMBL" id="CAH3198804.1"/>
    </source>
</evidence>
<evidence type="ECO:0000256" key="1">
    <source>
        <dbReference type="SAM" id="MobiDB-lite"/>
    </source>
</evidence>